<dbReference type="InterPro" id="IPR036047">
    <property type="entry name" value="F-box-like_dom_sf"/>
</dbReference>
<dbReference type="AlphaFoldDB" id="A0A6C0JVF0"/>
<dbReference type="SMART" id="SM00256">
    <property type="entry name" value="FBOX"/>
    <property type="match status" value="1"/>
</dbReference>
<organism evidence="2">
    <name type="scientific">viral metagenome</name>
    <dbReference type="NCBI Taxonomy" id="1070528"/>
    <lineage>
        <taxon>unclassified sequences</taxon>
        <taxon>metagenomes</taxon>
        <taxon>organismal metagenomes</taxon>
    </lineage>
</organism>
<name>A0A6C0JVF0_9ZZZZ</name>
<dbReference type="PROSITE" id="PS50181">
    <property type="entry name" value="FBOX"/>
    <property type="match status" value="1"/>
</dbReference>
<dbReference type="InterPro" id="IPR001810">
    <property type="entry name" value="F-box_dom"/>
</dbReference>
<protein>
    <recommendedName>
        <fullName evidence="1">F-box domain-containing protein</fullName>
    </recommendedName>
</protein>
<dbReference type="CDD" id="cd09917">
    <property type="entry name" value="F-box_SF"/>
    <property type="match status" value="1"/>
</dbReference>
<reference evidence="2" key="1">
    <citation type="journal article" date="2020" name="Nature">
        <title>Giant virus diversity and host interactions through global metagenomics.</title>
        <authorList>
            <person name="Schulz F."/>
            <person name="Roux S."/>
            <person name="Paez-Espino D."/>
            <person name="Jungbluth S."/>
            <person name="Walsh D.A."/>
            <person name="Denef V.J."/>
            <person name="McMahon K.D."/>
            <person name="Konstantinidis K.T."/>
            <person name="Eloe-Fadrosh E.A."/>
            <person name="Kyrpides N.C."/>
            <person name="Woyke T."/>
        </authorList>
    </citation>
    <scope>NUCLEOTIDE SEQUENCE</scope>
    <source>
        <strain evidence="2">GVMAG-S-1041349-163</strain>
    </source>
</reference>
<sequence>MLNNLPLDILEHILSYFTGLELIEFKLISRKFNKIIENTKQCHINRNMFHSLILGAKNTYIKNGKYNLIKFDNLRLLKFISFQRLNIYGFTEKTDFIKQILDCKLKYNELKIQNLKITSKETLDYFLSLNLPKASILTIRNCSNEAKEKISDNDIGMKLFNFLIKDDQNVTFNTFTSYSDSDMMQSISSLCFCKSKCDIRVKNVDLFASDLESRLIKWKEELRSGAPRVLLGCPSGKYTSVISFTSKIILIESNGQYDMIKLDKILNKVFPEGFTYEKQYGAISIKNSDSQSSLTIKYKPLYENRLIDYNMLNMKRETL</sequence>
<proteinExistence type="predicted"/>
<feature type="domain" description="F-box" evidence="1">
    <location>
        <begin position="1"/>
        <end position="52"/>
    </location>
</feature>
<dbReference type="Pfam" id="PF00646">
    <property type="entry name" value="F-box"/>
    <property type="match status" value="1"/>
</dbReference>
<evidence type="ECO:0000313" key="2">
    <source>
        <dbReference type="EMBL" id="QHU07878.1"/>
    </source>
</evidence>
<dbReference type="SUPFAM" id="SSF81383">
    <property type="entry name" value="F-box domain"/>
    <property type="match status" value="1"/>
</dbReference>
<accession>A0A6C0JVF0</accession>
<evidence type="ECO:0000259" key="1">
    <source>
        <dbReference type="PROSITE" id="PS50181"/>
    </source>
</evidence>
<dbReference type="EMBL" id="MN740690">
    <property type="protein sequence ID" value="QHU07878.1"/>
    <property type="molecule type" value="Genomic_DNA"/>
</dbReference>